<evidence type="ECO:0000256" key="10">
    <source>
        <dbReference type="ARBA" id="ARBA00022842"/>
    </source>
</evidence>
<evidence type="ECO:0000256" key="16">
    <source>
        <dbReference type="SAM" id="Phobius"/>
    </source>
</evidence>
<proteinExistence type="inferred from homology"/>
<dbReference type="NCBIfam" id="TIGR01494">
    <property type="entry name" value="ATPase_P-type"/>
    <property type="match status" value="2"/>
</dbReference>
<dbReference type="RefSeq" id="WP_149784707.1">
    <property type="nucleotide sequence ID" value="NZ_BAAADP010000001.1"/>
</dbReference>
<comment type="subcellular location">
    <subcellularLocation>
        <location evidence="1">Endomembrane system</location>
        <topology evidence="1">Multi-pass membrane protein</topology>
    </subcellularLocation>
</comment>
<evidence type="ECO:0000256" key="2">
    <source>
        <dbReference type="ARBA" id="ARBA00006024"/>
    </source>
</evidence>
<dbReference type="InterPro" id="IPR023214">
    <property type="entry name" value="HAD_sf"/>
</dbReference>
<evidence type="ECO:0000256" key="7">
    <source>
        <dbReference type="ARBA" id="ARBA00022741"/>
    </source>
</evidence>
<evidence type="ECO:0000256" key="8">
    <source>
        <dbReference type="ARBA" id="ARBA00022796"/>
    </source>
</evidence>
<dbReference type="PRINTS" id="PR00119">
    <property type="entry name" value="CATATPASE"/>
</dbReference>
<evidence type="ECO:0000256" key="9">
    <source>
        <dbReference type="ARBA" id="ARBA00022840"/>
    </source>
</evidence>
<sequence length="908" mass="95081">MSTRTAHLEIGGMSCSTCSSTVTEALEDLDGVETASVNFATDEGTVEYDPDRVVLADLYGAIREAGYDPVSETATVGIGGMSCSTCAATNEEAIGGVEGVVDVDVNAATDEARVEYNPVDAGLEDVYAAIEDAGYDPVRESEGDGAGGSGDGGSGDAGDDARKSAAERELAHQRRLVLAGGVLTLPFWYLMGGMLGLYGVPETVAGIDLGWVQFAIATVLMATLGREFLSGAWRAWRNGHDVNMDTLVAIGTSAGYLFSTAVLVGPLVGVSLVGDLYFEAVAFILWFITVGNWLEARSKARASDALRELLRMSADEATLVDDDGTERTVPVEEIEVGDVMKVHPGEKVPTDGVVVDGESAVDESMLTGESVPVEKGPGDEVVGSTVNENGVLLVEATKVGKDTAIRQIVERVREAQSRQPDVQRLVDRVSSVFVPVVIVNALVWAVLWGLFPETLAAFVEWLPLWGSVGGGPVAGGVTVLEFSMVVFASAVIIACPCALGLATPAATMVGSTIAATNGVLFKGGDVLERVRDVDAVVFDKTGTLTHGEMELTDVVAFADGRPVGDGDPSATPDGGVAVDPDVDREPSPDHAVSDPETRLLRAAATAESGSEHPLGEAIVAGARDRGIEVDDPEGFENVPGHGVRAGTPAGEVLVGNRALLRENGIDPDPAEETMERLEREGKTAMLVARVSPRDGDAADDEAGELLGVVATADTVRESARETVSELRERGIAVSMLTGDNERTARAVAERVGIDPDRVRAEVLPEDKADAVEAIQADGSRAAMVGDGVNDAPALTTAYVGIAIGSGTDVAIEAADVTLMRDDPRDVLKALRVSEATIAKVRQNLFWALAYNATLIPVASLGLLNPALAGFAMAGSSVSVMTNSLAFRRFTPDHDYRFLPMRPIRRLLG</sequence>
<feature type="transmembrane region" description="Helical" evidence="16">
    <location>
        <begin position="204"/>
        <end position="225"/>
    </location>
</feature>
<dbReference type="Pfam" id="PF00122">
    <property type="entry name" value="E1-E2_ATPase"/>
    <property type="match status" value="1"/>
</dbReference>
<dbReference type="InterPro" id="IPR023298">
    <property type="entry name" value="ATPase_P-typ_TM_dom_sf"/>
</dbReference>
<dbReference type="SUPFAM" id="SSF55008">
    <property type="entry name" value="HMA, heavy metal-associated domain"/>
    <property type="match status" value="2"/>
</dbReference>
<name>A0A1I3BCZ4_9EURY</name>
<dbReference type="Proteomes" id="UP000323537">
    <property type="component" value="Unassembled WGS sequence"/>
</dbReference>
<dbReference type="SFLD" id="SFLDG00002">
    <property type="entry name" value="C1.7:_P-type_atpase_like"/>
    <property type="match status" value="1"/>
</dbReference>
<dbReference type="Pfam" id="PF00702">
    <property type="entry name" value="Hydrolase"/>
    <property type="match status" value="1"/>
</dbReference>
<evidence type="ECO:0000256" key="14">
    <source>
        <dbReference type="ARBA" id="ARBA00023136"/>
    </source>
</evidence>
<dbReference type="PANTHER" id="PTHR43520:SF8">
    <property type="entry name" value="P-TYPE CU(+) TRANSPORTER"/>
    <property type="match status" value="1"/>
</dbReference>
<dbReference type="GO" id="GO:0016887">
    <property type="term" value="F:ATP hydrolysis activity"/>
    <property type="evidence" value="ECO:0007669"/>
    <property type="project" value="InterPro"/>
</dbReference>
<dbReference type="GO" id="GO:0005524">
    <property type="term" value="F:ATP binding"/>
    <property type="evidence" value="ECO:0007669"/>
    <property type="project" value="UniProtKB-KW"/>
</dbReference>
<dbReference type="Gene3D" id="3.30.70.100">
    <property type="match status" value="2"/>
</dbReference>
<dbReference type="SFLD" id="SFLDF00027">
    <property type="entry name" value="p-type_atpase"/>
    <property type="match status" value="1"/>
</dbReference>
<protein>
    <submittedName>
        <fullName evidence="18">Cu+-exporting ATPase</fullName>
    </submittedName>
</protein>
<feature type="region of interest" description="Disordered" evidence="15">
    <location>
        <begin position="560"/>
        <end position="594"/>
    </location>
</feature>
<dbReference type="InterPro" id="IPR036163">
    <property type="entry name" value="HMA_dom_sf"/>
</dbReference>
<dbReference type="InterPro" id="IPR044492">
    <property type="entry name" value="P_typ_ATPase_HD_dom"/>
</dbReference>
<feature type="domain" description="HMA" evidence="17">
    <location>
        <begin position="72"/>
        <end position="138"/>
    </location>
</feature>
<keyword evidence="12 16" id="KW-1133">Transmembrane helix</keyword>
<evidence type="ECO:0000256" key="12">
    <source>
        <dbReference type="ARBA" id="ARBA00022989"/>
    </source>
</evidence>
<dbReference type="Gene3D" id="2.70.150.10">
    <property type="entry name" value="Calcium-transporting ATPase, cytoplasmic transduction domain A"/>
    <property type="match status" value="1"/>
</dbReference>
<dbReference type="Pfam" id="PF00403">
    <property type="entry name" value="HMA"/>
    <property type="match status" value="2"/>
</dbReference>
<dbReference type="InterPro" id="IPR008250">
    <property type="entry name" value="ATPase_P-typ_transduc_dom_A_sf"/>
</dbReference>
<dbReference type="InterPro" id="IPR036412">
    <property type="entry name" value="HAD-like_sf"/>
</dbReference>
<feature type="transmembrane region" description="Helical" evidence="16">
    <location>
        <begin position="176"/>
        <end position="198"/>
    </location>
</feature>
<dbReference type="PROSITE" id="PS01047">
    <property type="entry name" value="HMA_1"/>
    <property type="match status" value="1"/>
</dbReference>
<comment type="similarity">
    <text evidence="2">Belongs to the cation transport ATPase (P-type) (TC 3.A.3) family. Type IB subfamily.</text>
</comment>
<dbReference type="OrthoDB" id="8588at2157"/>
<keyword evidence="8" id="KW-0406">Ion transport</keyword>
<organism evidence="18 19">
    <name type="scientific">Halorubrum aquaticum</name>
    <dbReference type="NCBI Taxonomy" id="387340"/>
    <lineage>
        <taxon>Archaea</taxon>
        <taxon>Methanobacteriati</taxon>
        <taxon>Methanobacteriota</taxon>
        <taxon>Stenosarchaea group</taxon>
        <taxon>Halobacteria</taxon>
        <taxon>Halobacteriales</taxon>
        <taxon>Haloferacaceae</taxon>
        <taxon>Halorubrum</taxon>
    </lineage>
</organism>
<feature type="domain" description="HMA" evidence="17">
    <location>
        <begin position="4"/>
        <end position="70"/>
    </location>
</feature>
<dbReference type="FunFam" id="3.30.70.100:FF:000005">
    <property type="entry name" value="Copper-exporting P-type ATPase A"/>
    <property type="match status" value="1"/>
</dbReference>
<evidence type="ECO:0000256" key="4">
    <source>
        <dbReference type="ARBA" id="ARBA00022692"/>
    </source>
</evidence>
<dbReference type="InterPro" id="IPR023299">
    <property type="entry name" value="ATPase_P-typ_cyto_dom_N"/>
</dbReference>
<dbReference type="Gene3D" id="3.40.1110.10">
    <property type="entry name" value="Calcium-transporting ATPase, cytoplasmic domain N"/>
    <property type="match status" value="1"/>
</dbReference>
<dbReference type="GO" id="GO:0043682">
    <property type="term" value="F:P-type divalent copper transporter activity"/>
    <property type="evidence" value="ECO:0007669"/>
    <property type="project" value="TreeGrafter"/>
</dbReference>
<dbReference type="AlphaFoldDB" id="A0A1I3BCZ4"/>
<gene>
    <name evidence="18" type="ORF">SAMN04488066_11192</name>
</gene>
<dbReference type="InterPro" id="IPR006122">
    <property type="entry name" value="HMA_Cu_ion-bd"/>
</dbReference>
<evidence type="ECO:0000313" key="18">
    <source>
        <dbReference type="EMBL" id="SFH60148.1"/>
    </source>
</evidence>
<keyword evidence="8" id="KW-0187">Copper transport</keyword>
<dbReference type="SUPFAM" id="SSF81653">
    <property type="entry name" value="Calcium ATPase, transduction domain A"/>
    <property type="match status" value="1"/>
</dbReference>
<evidence type="ECO:0000256" key="3">
    <source>
        <dbReference type="ARBA" id="ARBA00022448"/>
    </source>
</evidence>
<reference evidence="18 19" key="1">
    <citation type="submission" date="2016-10" db="EMBL/GenBank/DDBJ databases">
        <authorList>
            <person name="Varghese N."/>
            <person name="Submissions S."/>
        </authorList>
    </citation>
    <scope>NUCLEOTIDE SEQUENCE [LARGE SCALE GENOMIC DNA]</scope>
    <source>
        <strain evidence="18 19">CGMCC 1.6377</strain>
    </source>
</reference>
<dbReference type="SUPFAM" id="SSF81665">
    <property type="entry name" value="Calcium ATPase, transmembrane domain M"/>
    <property type="match status" value="1"/>
</dbReference>
<dbReference type="InterPro" id="IPR018303">
    <property type="entry name" value="ATPase_P-typ_P_site"/>
</dbReference>
<dbReference type="GO" id="GO:0005507">
    <property type="term" value="F:copper ion binding"/>
    <property type="evidence" value="ECO:0007669"/>
    <property type="project" value="InterPro"/>
</dbReference>
<dbReference type="InterPro" id="IPR059000">
    <property type="entry name" value="ATPase_P-type_domA"/>
</dbReference>
<dbReference type="GO" id="GO:0012505">
    <property type="term" value="C:endomembrane system"/>
    <property type="evidence" value="ECO:0007669"/>
    <property type="project" value="UniProtKB-SubCell"/>
</dbReference>
<accession>A0A1I3BCZ4</accession>
<evidence type="ECO:0000256" key="11">
    <source>
        <dbReference type="ARBA" id="ARBA00022967"/>
    </source>
</evidence>
<feature type="transmembrane region" description="Helical" evidence="16">
    <location>
        <begin position="432"/>
        <end position="451"/>
    </location>
</feature>
<keyword evidence="19" id="KW-1185">Reference proteome</keyword>
<evidence type="ECO:0000256" key="6">
    <source>
        <dbReference type="ARBA" id="ARBA00022737"/>
    </source>
</evidence>
<feature type="compositionally biased region" description="Gly residues" evidence="15">
    <location>
        <begin position="144"/>
        <end position="156"/>
    </location>
</feature>
<keyword evidence="6" id="KW-0677">Repeat</keyword>
<evidence type="ECO:0000259" key="17">
    <source>
        <dbReference type="PROSITE" id="PS50846"/>
    </source>
</evidence>
<keyword evidence="9" id="KW-0067">ATP-binding</keyword>
<feature type="region of interest" description="Disordered" evidence="15">
    <location>
        <begin position="138"/>
        <end position="165"/>
    </location>
</feature>
<dbReference type="SUPFAM" id="SSF56784">
    <property type="entry name" value="HAD-like"/>
    <property type="match status" value="1"/>
</dbReference>
<evidence type="ECO:0000313" key="19">
    <source>
        <dbReference type="Proteomes" id="UP000323537"/>
    </source>
</evidence>
<dbReference type="PROSITE" id="PS50846">
    <property type="entry name" value="HMA_2"/>
    <property type="match status" value="2"/>
</dbReference>
<feature type="transmembrane region" description="Helical" evidence="16">
    <location>
        <begin position="246"/>
        <end position="270"/>
    </location>
</feature>
<feature type="transmembrane region" description="Helical" evidence="16">
    <location>
        <begin position="276"/>
        <end position="294"/>
    </location>
</feature>
<dbReference type="GO" id="GO:0055070">
    <property type="term" value="P:copper ion homeostasis"/>
    <property type="evidence" value="ECO:0007669"/>
    <property type="project" value="TreeGrafter"/>
</dbReference>
<dbReference type="InterPro" id="IPR001757">
    <property type="entry name" value="P_typ_ATPase"/>
</dbReference>
<feature type="compositionally biased region" description="Basic and acidic residues" evidence="15">
    <location>
        <begin position="581"/>
        <end position="594"/>
    </location>
</feature>
<dbReference type="InterPro" id="IPR017969">
    <property type="entry name" value="Heavy-metal-associated_CS"/>
</dbReference>
<dbReference type="GO" id="GO:0016020">
    <property type="term" value="C:membrane"/>
    <property type="evidence" value="ECO:0007669"/>
    <property type="project" value="InterPro"/>
</dbReference>
<evidence type="ECO:0000256" key="5">
    <source>
        <dbReference type="ARBA" id="ARBA00022723"/>
    </source>
</evidence>
<keyword evidence="10" id="KW-0460">Magnesium</keyword>
<evidence type="ECO:0000256" key="15">
    <source>
        <dbReference type="SAM" id="MobiDB-lite"/>
    </source>
</evidence>
<keyword evidence="4 16" id="KW-0812">Transmembrane</keyword>
<keyword evidence="14 16" id="KW-0472">Membrane</keyword>
<keyword evidence="11" id="KW-1278">Translocase</keyword>
<dbReference type="PROSITE" id="PS00154">
    <property type="entry name" value="ATPASE_E1_E2"/>
    <property type="match status" value="1"/>
</dbReference>
<evidence type="ECO:0000256" key="13">
    <source>
        <dbReference type="ARBA" id="ARBA00023008"/>
    </source>
</evidence>
<keyword evidence="5" id="KW-0479">Metal-binding</keyword>
<dbReference type="EMBL" id="FOPZ01000011">
    <property type="protein sequence ID" value="SFH60148.1"/>
    <property type="molecule type" value="Genomic_DNA"/>
</dbReference>
<dbReference type="FunFam" id="3.30.70.100:FF:000001">
    <property type="entry name" value="ATPase copper transporting beta"/>
    <property type="match status" value="1"/>
</dbReference>
<keyword evidence="7" id="KW-0547">Nucleotide-binding</keyword>
<feature type="transmembrane region" description="Helical" evidence="16">
    <location>
        <begin position="482"/>
        <end position="502"/>
    </location>
</feature>
<dbReference type="CDD" id="cd02094">
    <property type="entry name" value="P-type_ATPase_Cu-like"/>
    <property type="match status" value="1"/>
</dbReference>
<dbReference type="CDD" id="cd00371">
    <property type="entry name" value="HMA"/>
    <property type="match status" value="2"/>
</dbReference>
<dbReference type="InterPro" id="IPR006121">
    <property type="entry name" value="HMA_dom"/>
</dbReference>
<dbReference type="NCBIfam" id="TIGR00003">
    <property type="entry name" value="copper ion binding protein"/>
    <property type="match status" value="2"/>
</dbReference>
<keyword evidence="13" id="KW-0186">Copper</keyword>
<dbReference type="Gene3D" id="3.40.50.1000">
    <property type="entry name" value="HAD superfamily/HAD-like"/>
    <property type="match status" value="1"/>
</dbReference>
<keyword evidence="3" id="KW-0813">Transport</keyword>
<evidence type="ECO:0000256" key="1">
    <source>
        <dbReference type="ARBA" id="ARBA00004127"/>
    </source>
</evidence>
<dbReference type="FunFam" id="2.70.150.10:FF:000002">
    <property type="entry name" value="Copper-transporting ATPase 1, putative"/>
    <property type="match status" value="1"/>
</dbReference>
<dbReference type="SFLD" id="SFLDS00003">
    <property type="entry name" value="Haloacid_Dehalogenase"/>
    <property type="match status" value="1"/>
</dbReference>
<dbReference type="PANTHER" id="PTHR43520">
    <property type="entry name" value="ATP7, ISOFORM B"/>
    <property type="match status" value="1"/>
</dbReference>